<evidence type="ECO:0000259" key="2">
    <source>
        <dbReference type="Pfam" id="PF00149"/>
    </source>
</evidence>
<dbReference type="SUPFAM" id="SSF56300">
    <property type="entry name" value="Metallo-dependent phosphatases"/>
    <property type="match status" value="1"/>
</dbReference>
<sequence>MDKIRVLQLSLFISFFFIAYLTLNYFILSTLNSIFSMVNNYILYSLIGIFSISFPLSMIIGQRQDHIVIRTLYTFSVTWLGIALFFLWGFILLEIIQLWIQIPLKLSVLLLTSLVLIITIYSGVNAYYFHQKNIKIPLKNLKNPVRVLQLSDIHVGSVRNTGYLKRLITKIEEIKPELVLITGDLADGSSPIHQESFKPFKSLKMPIYFVSGNHDTYVEWSKVKEALNFAEIEVINHDFVVFKGLQIVGIGYCMQRKMLGPLLSQLEFDRDIPSILMHHLPSEWESARENGISLQISGHTHHGQFYPINLLVRFIFPYFKGLYKNGESYLYVSAGTGTWGPPLRWGSRNEVTVIDLIPD</sequence>
<keyword evidence="4" id="KW-1185">Reference proteome</keyword>
<feature type="transmembrane region" description="Helical" evidence="1">
    <location>
        <begin position="72"/>
        <end position="100"/>
    </location>
</feature>
<dbReference type="InterPro" id="IPR004843">
    <property type="entry name" value="Calcineurin-like_PHP"/>
</dbReference>
<dbReference type="GO" id="GO:0016787">
    <property type="term" value="F:hydrolase activity"/>
    <property type="evidence" value="ECO:0007669"/>
    <property type="project" value="InterPro"/>
</dbReference>
<dbReference type="InterPro" id="IPR051158">
    <property type="entry name" value="Metallophosphoesterase_sf"/>
</dbReference>
<organism evidence="3 4">
    <name type="scientific">Methanobacterium alkalithermotolerans</name>
    <dbReference type="NCBI Taxonomy" id="2731220"/>
    <lineage>
        <taxon>Archaea</taxon>
        <taxon>Methanobacteriati</taxon>
        <taxon>Methanobacteriota</taxon>
        <taxon>Methanomada group</taxon>
        <taxon>Methanobacteria</taxon>
        <taxon>Methanobacteriales</taxon>
        <taxon>Methanobacteriaceae</taxon>
        <taxon>Methanobacterium</taxon>
    </lineage>
</organism>
<accession>A0A8T8K6P4</accession>
<dbReference type="PANTHER" id="PTHR31302:SF0">
    <property type="entry name" value="TRANSMEMBRANE PROTEIN WITH METALLOPHOSPHOESTERASE DOMAIN"/>
    <property type="match status" value="1"/>
</dbReference>
<dbReference type="KEGG" id="meme:HYG87_05015"/>
<dbReference type="EMBL" id="CP058560">
    <property type="protein sequence ID" value="QUH23175.1"/>
    <property type="molecule type" value="Genomic_DNA"/>
</dbReference>
<keyword evidence="1" id="KW-1133">Transmembrane helix</keyword>
<dbReference type="Gene3D" id="3.60.21.10">
    <property type="match status" value="1"/>
</dbReference>
<dbReference type="RefSeq" id="WP_211534122.1">
    <property type="nucleotide sequence ID" value="NZ_CP058560.1"/>
</dbReference>
<name>A0A8T8K6P4_9EURY</name>
<evidence type="ECO:0000313" key="3">
    <source>
        <dbReference type="EMBL" id="QUH23175.1"/>
    </source>
</evidence>
<dbReference type="GeneID" id="64820102"/>
<gene>
    <name evidence="3" type="ORF">HYG87_05015</name>
</gene>
<feature type="transmembrane region" description="Helical" evidence="1">
    <location>
        <begin position="12"/>
        <end position="35"/>
    </location>
</feature>
<feature type="transmembrane region" description="Helical" evidence="1">
    <location>
        <begin position="106"/>
        <end position="129"/>
    </location>
</feature>
<dbReference type="Proteomes" id="UP000681041">
    <property type="component" value="Chromosome"/>
</dbReference>
<protein>
    <submittedName>
        <fullName evidence="3">Metallophosphoesterase</fullName>
    </submittedName>
</protein>
<dbReference type="CDD" id="cd07385">
    <property type="entry name" value="MPP_YkuE_C"/>
    <property type="match status" value="1"/>
</dbReference>
<dbReference type="AlphaFoldDB" id="A0A8T8K6P4"/>
<evidence type="ECO:0000313" key="4">
    <source>
        <dbReference type="Proteomes" id="UP000681041"/>
    </source>
</evidence>
<keyword evidence="1" id="KW-0472">Membrane</keyword>
<feature type="domain" description="Calcineurin-like phosphoesterase" evidence="2">
    <location>
        <begin position="146"/>
        <end position="302"/>
    </location>
</feature>
<proteinExistence type="predicted"/>
<dbReference type="PANTHER" id="PTHR31302">
    <property type="entry name" value="TRANSMEMBRANE PROTEIN WITH METALLOPHOSPHOESTERASE DOMAIN-RELATED"/>
    <property type="match status" value="1"/>
</dbReference>
<dbReference type="InterPro" id="IPR029052">
    <property type="entry name" value="Metallo-depent_PP-like"/>
</dbReference>
<keyword evidence="1" id="KW-0812">Transmembrane</keyword>
<reference evidence="3" key="1">
    <citation type="submission" date="2020-07" db="EMBL/GenBank/DDBJ databases">
        <title>Methanobacterium. sp. MethCan genome.</title>
        <authorList>
            <person name="Postec A."/>
            <person name="Quemeneur M."/>
        </authorList>
    </citation>
    <scope>NUCLEOTIDE SEQUENCE</scope>
    <source>
        <strain evidence="3">MethCAN</strain>
    </source>
</reference>
<feature type="transmembrane region" description="Helical" evidence="1">
    <location>
        <begin position="41"/>
        <end position="60"/>
    </location>
</feature>
<dbReference type="Pfam" id="PF00149">
    <property type="entry name" value="Metallophos"/>
    <property type="match status" value="1"/>
</dbReference>
<evidence type="ECO:0000256" key="1">
    <source>
        <dbReference type="SAM" id="Phobius"/>
    </source>
</evidence>
<dbReference type="OrthoDB" id="71112at2157"/>